<evidence type="ECO:0000256" key="10">
    <source>
        <dbReference type="ARBA" id="ARBA00048336"/>
    </source>
</evidence>
<evidence type="ECO:0000313" key="16">
    <source>
        <dbReference type="Proteomes" id="UP001415857"/>
    </source>
</evidence>
<dbReference type="Gene3D" id="1.25.40.820">
    <property type="match status" value="1"/>
</dbReference>
<evidence type="ECO:0000256" key="5">
    <source>
        <dbReference type="ARBA" id="ARBA00022801"/>
    </source>
</evidence>
<evidence type="ECO:0000256" key="11">
    <source>
        <dbReference type="PROSITE-ProRule" id="PRU00812"/>
    </source>
</evidence>
<dbReference type="PROSITE" id="PS51479">
    <property type="entry name" value="ZF_RTR1"/>
    <property type="match status" value="1"/>
</dbReference>
<keyword evidence="5 12" id="KW-0378">Hydrolase</keyword>
<dbReference type="InterPro" id="IPR039693">
    <property type="entry name" value="Rtr1/RPAP2"/>
</dbReference>
<evidence type="ECO:0000256" key="8">
    <source>
        <dbReference type="ARBA" id="ARBA00023242"/>
    </source>
</evidence>
<dbReference type="Proteomes" id="UP001415857">
    <property type="component" value="Unassembled WGS sequence"/>
</dbReference>
<evidence type="ECO:0000256" key="3">
    <source>
        <dbReference type="ARBA" id="ARBA00022723"/>
    </source>
</evidence>
<dbReference type="GO" id="GO:0005634">
    <property type="term" value="C:nucleus"/>
    <property type="evidence" value="ECO:0007669"/>
    <property type="project" value="UniProtKB-SubCell"/>
</dbReference>
<dbReference type="PANTHER" id="PTHR14732">
    <property type="entry name" value="RNA POLYMERASE II SUBUNIT B1 CTD PHOSPHATASE RPAP2-RELATED"/>
    <property type="match status" value="1"/>
</dbReference>
<evidence type="ECO:0000256" key="13">
    <source>
        <dbReference type="SAM" id="MobiDB-lite"/>
    </source>
</evidence>
<evidence type="ECO:0000256" key="2">
    <source>
        <dbReference type="ARBA" id="ARBA00005676"/>
    </source>
</evidence>
<comment type="similarity">
    <text evidence="2 11 12">Belongs to the RPAP2 family.</text>
</comment>
<evidence type="ECO:0000256" key="12">
    <source>
        <dbReference type="RuleBase" id="RU367080"/>
    </source>
</evidence>
<feature type="domain" description="RTR1-type" evidence="14">
    <location>
        <begin position="32"/>
        <end position="117"/>
    </location>
</feature>
<comment type="subcellular location">
    <subcellularLocation>
        <location evidence="1 12">Nucleus</location>
    </subcellularLocation>
</comment>
<evidence type="ECO:0000259" key="14">
    <source>
        <dbReference type="PROSITE" id="PS51479"/>
    </source>
</evidence>
<evidence type="ECO:0000256" key="7">
    <source>
        <dbReference type="ARBA" id="ARBA00022912"/>
    </source>
</evidence>
<dbReference type="GO" id="GO:0008420">
    <property type="term" value="F:RNA polymerase II CTD heptapeptide repeat phosphatase activity"/>
    <property type="evidence" value="ECO:0007669"/>
    <property type="project" value="UniProtKB-UniRule"/>
</dbReference>
<dbReference type="FunFam" id="1.25.40.820:FF:000006">
    <property type="entry name" value="Putative RNA polymerase II subunit B1 CTD phosphatase RPAP2 homolog"/>
    <property type="match status" value="1"/>
</dbReference>
<keyword evidence="7 12" id="KW-0904">Protein phosphatase</keyword>
<feature type="compositionally biased region" description="Basic and acidic residues" evidence="13">
    <location>
        <begin position="181"/>
        <end position="199"/>
    </location>
</feature>
<dbReference type="GO" id="GO:0005737">
    <property type="term" value="C:cytoplasm"/>
    <property type="evidence" value="ECO:0007669"/>
    <property type="project" value="TreeGrafter"/>
</dbReference>
<dbReference type="EMBL" id="JBBPBK010000001">
    <property type="protein sequence ID" value="KAK9291758.1"/>
    <property type="molecule type" value="Genomic_DNA"/>
</dbReference>
<dbReference type="InterPro" id="IPR007308">
    <property type="entry name" value="Rtr1/RPAP2_dom"/>
</dbReference>
<feature type="region of interest" description="Disordered" evidence="13">
    <location>
        <begin position="176"/>
        <end position="208"/>
    </location>
</feature>
<dbReference type="GO" id="GO:0043175">
    <property type="term" value="F:RNA polymerase core enzyme binding"/>
    <property type="evidence" value="ECO:0007669"/>
    <property type="project" value="UniProtKB-UniRule"/>
</dbReference>
<comment type="caution">
    <text evidence="15">The sequence shown here is derived from an EMBL/GenBank/DDBJ whole genome shotgun (WGS) entry which is preliminary data.</text>
</comment>
<evidence type="ECO:0000256" key="6">
    <source>
        <dbReference type="ARBA" id="ARBA00022833"/>
    </source>
</evidence>
<protein>
    <recommendedName>
        <fullName evidence="12">RNA polymerase II subunit B1 CTD phosphatase RPAP2 homolog</fullName>
        <ecNumber evidence="12">3.1.3.16</ecNumber>
    </recommendedName>
</protein>
<dbReference type="InterPro" id="IPR038534">
    <property type="entry name" value="Rtr1/RPAP2_sf"/>
</dbReference>
<evidence type="ECO:0000313" key="15">
    <source>
        <dbReference type="EMBL" id="KAK9291758.1"/>
    </source>
</evidence>
<name>A0AAP0X9D8_LIQFO</name>
<keyword evidence="16" id="KW-1185">Reference proteome</keyword>
<feature type="region of interest" description="Disordered" evidence="13">
    <location>
        <begin position="264"/>
        <end position="292"/>
    </location>
</feature>
<evidence type="ECO:0000256" key="1">
    <source>
        <dbReference type="ARBA" id="ARBA00004123"/>
    </source>
</evidence>
<accession>A0AAP0X9D8</accession>
<evidence type="ECO:0000256" key="9">
    <source>
        <dbReference type="ARBA" id="ARBA00047761"/>
    </source>
</evidence>
<gene>
    <name evidence="15" type="ORF">L1049_019708</name>
</gene>
<keyword evidence="4 12" id="KW-0863">Zinc-finger</keyword>
<sequence length="477" mass="52712">MVKDQPILVKDAVYKLQLSLLEGIRDENQLFAAGSLMSLSDYEDVVTERSIAKLCGYPLCSNPLPSEQPRKGRYRISLKEHKVYDLHETYKYCSSSCVVNSRAFAGGLREERCSVLNSEKIDEILRLFEDLSLESRDSLGNNGDLGFSELKIEEKAGTKAGEVSLEEWIGPSNAIEGYVPQRDRTSKPLHSKSREEGSKSNHSKPNTEKTLVFNEMDFMSAIIPGDEYCISKMSSDLKNTAANTKSEESKGKVIPKDMGQPFTILEKSSAPSQNDSERKLRESKRERSRIVTKDKLSIPEVSSSSYQNSSNVNATEKVAQLSDSMLKSSLKTSGAKKLTRSVTWADEQVDSVENRNLCEIREMEDMKEGSKRLGSMDVEDDDNVLRFASAEACAIALSQAAEAVSLGQSDITDAVSEAGITILPCPLDVDEGESVEDAEMLESEQTPINGQENLGCPILMYLTLRTLGMILHQRGSV</sequence>
<keyword evidence="3 12" id="KW-0479">Metal-binding</keyword>
<dbReference type="PANTHER" id="PTHR14732:SF0">
    <property type="entry name" value="RNA POLYMERASE II SUBUNIT B1 CTD PHOSPHATASE RPAP2-RELATED"/>
    <property type="match status" value="1"/>
</dbReference>
<keyword evidence="8 12" id="KW-0539">Nucleus</keyword>
<evidence type="ECO:0000256" key="4">
    <source>
        <dbReference type="ARBA" id="ARBA00022771"/>
    </source>
</evidence>
<comment type="catalytic activity">
    <reaction evidence="9 12">
        <text>O-phospho-L-seryl-[protein] + H2O = L-seryl-[protein] + phosphate</text>
        <dbReference type="Rhea" id="RHEA:20629"/>
        <dbReference type="Rhea" id="RHEA-COMP:9863"/>
        <dbReference type="Rhea" id="RHEA-COMP:11604"/>
        <dbReference type="ChEBI" id="CHEBI:15377"/>
        <dbReference type="ChEBI" id="CHEBI:29999"/>
        <dbReference type="ChEBI" id="CHEBI:43474"/>
        <dbReference type="ChEBI" id="CHEBI:83421"/>
        <dbReference type="EC" id="3.1.3.16"/>
    </reaction>
</comment>
<dbReference type="Pfam" id="PF04181">
    <property type="entry name" value="RPAP2_Rtr1"/>
    <property type="match status" value="1"/>
</dbReference>
<proteinExistence type="inferred from homology"/>
<organism evidence="15 16">
    <name type="scientific">Liquidambar formosana</name>
    <name type="common">Formosan gum</name>
    <dbReference type="NCBI Taxonomy" id="63359"/>
    <lineage>
        <taxon>Eukaryota</taxon>
        <taxon>Viridiplantae</taxon>
        <taxon>Streptophyta</taxon>
        <taxon>Embryophyta</taxon>
        <taxon>Tracheophyta</taxon>
        <taxon>Spermatophyta</taxon>
        <taxon>Magnoliopsida</taxon>
        <taxon>eudicotyledons</taxon>
        <taxon>Gunneridae</taxon>
        <taxon>Pentapetalae</taxon>
        <taxon>Saxifragales</taxon>
        <taxon>Altingiaceae</taxon>
        <taxon>Liquidambar</taxon>
    </lineage>
</organism>
<dbReference type="GO" id="GO:0008270">
    <property type="term" value="F:zinc ion binding"/>
    <property type="evidence" value="ECO:0007669"/>
    <property type="project" value="UniProtKB-KW"/>
</dbReference>
<dbReference type="EC" id="3.1.3.16" evidence="12"/>
<dbReference type="AlphaFoldDB" id="A0AAP0X9D8"/>
<comment type="catalytic activity">
    <reaction evidence="10 12">
        <text>O-phospho-L-threonyl-[protein] + H2O = L-threonyl-[protein] + phosphate</text>
        <dbReference type="Rhea" id="RHEA:47004"/>
        <dbReference type="Rhea" id="RHEA-COMP:11060"/>
        <dbReference type="Rhea" id="RHEA-COMP:11605"/>
        <dbReference type="ChEBI" id="CHEBI:15377"/>
        <dbReference type="ChEBI" id="CHEBI:30013"/>
        <dbReference type="ChEBI" id="CHEBI:43474"/>
        <dbReference type="ChEBI" id="CHEBI:61977"/>
        <dbReference type="EC" id="3.1.3.16"/>
    </reaction>
</comment>
<keyword evidence="6 12" id="KW-0862">Zinc</keyword>
<feature type="compositionally biased region" description="Basic and acidic residues" evidence="13">
    <location>
        <begin position="275"/>
        <end position="292"/>
    </location>
</feature>
<reference evidence="15 16" key="1">
    <citation type="journal article" date="2024" name="Plant J.">
        <title>Genome sequences and population genomics reveal climatic adaptation and genomic divergence between two closely related sweetgum species.</title>
        <authorList>
            <person name="Xu W.Q."/>
            <person name="Ren C.Q."/>
            <person name="Zhang X.Y."/>
            <person name="Comes H.P."/>
            <person name="Liu X.H."/>
            <person name="Li Y.G."/>
            <person name="Kettle C.J."/>
            <person name="Jalonen R."/>
            <person name="Gaisberger H."/>
            <person name="Ma Y.Z."/>
            <person name="Qiu Y.X."/>
        </authorList>
    </citation>
    <scope>NUCLEOTIDE SEQUENCE [LARGE SCALE GENOMIC DNA]</scope>
    <source>
        <strain evidence="15">Hangzhou</strain>
    </source>
</reference>
<comment type="function">
    <text evidence="12">Putative RNA polymerase II subunit B1 C-terminal domain (CTD) phosphatase involved in RNA polymerase II transcription regulation.</text>
</comment>